<dbReference type="PANTHER" id="PTHR45625:SF4">
    <property type="entry name" value="PEPTIDYLPROLYL ISOMERASE DOMAIN AND WD REPEAT-CONTAINING PROTEIN 1"/>
    <property type="match status" value="1"/>
</dbReference>
<dbReference type="SUPFAM" id="SSF50891">
    <property type="entry name" value="Cyclophilin-like"/>
    <property type="match status" value="1"/>
</dbReference>
<dbReference type="Gene3D" id="2.40.100.10">
    <property type="entry name" value="Cyclophilin-like"/>
    <property type="match status" value="1"/>
</dbReference>
<dbReference type="RefSeq" id="WP_123122688.1">
    <property type="nucleotide sequence ID" value="NZ_RJJR01000029.1"/>
</dbReference>
<sequence length="201" mass="22381">MVSKILNAVLILWLLSISGCKEPKKYDHPTIAIQTYFGDIIVELYPEKAPKTVAGFLAFVDSGYFKNTSFYRVLKKEDQSINANKTQLIQGGLWQAKIKLLQSLPGIPLETTKETGILHTEGVFSLARGVEANSGNTEFFICMDDEPDYDYGGAASPDKKGYATFGKVIGGMKFVKQIHSQPDYETTLRPPIKILNIKRLN</sequence>
<dbReference type="EMBL" id="RJJR01000029">
    <property type="protein sequence ID" value="RNI32077.1"/>
    <property type="molecule type" value="Genomic_DNA"/>
</dbReference>
<dbReference type="InterPro" id="IPR029000">
    <property type="entry name" value="Cyclophilin-like_dom_sf"/>
</dbReference>
<protein>
    <recommendedName>
        <fullName evidence="1">peptidylprolyl isomerase</fullName>
        <ecNumber evidence="1">5.2.1.8</ecNumber>
    </recommendedName>
</protein>
<evidence type="ECO:0000259" key="4">
    <source>
        <dbReference type="PROSITE" id="PS50072"/>
    </source>
</evidence>
<evidence type="ECO:0000313" key="6">
    <source>
        <dbReference type="Proteomes" id="UP000267223"/>
    </source>
</evidence>
<evidence type="ECO:0000256" key="3">
    <source>
        <dbReference type="ARBA" id="ARBA00023235"/>
    </source>
</evidence>
<organism evidence="5 6">
    <name type="scientific">Hanamia caeni</name>
    <dbReference type="NCBI Taxonomy" id="2294116"/>
    <lineage>
        <taxon>Bacteria</taxon>
        <taxon>Pseudomonadati</taxon>
        <taxon>Bacteroidota</taxon>
        <taxon>Chitinophagia</taxon>
        <taxon>Chitinophagales</taxon>
        <taxon>Chitinophagaceae</taxon>
        <taxon>Hanamia</taxon>
    </lineage>
</organism>
<dbReference type="OrthoDB" id="9807797at2"/>
<accession>A0A3M9N437</accession>
<keyword evidence="6" id="KW-1185">Reference proteome</keyword>
<keyword evidence="2" id="KW-0697">Rotamase</keyword>
<reference evidence="5 6" key="1">
    <citation type="submission" date="2018-11" db="EMBL/GenBank/DDBJ databases">
        <title>Draft genome sequence of Ferruginibacter sp. BO-59.</title>
        <authorList>
            <person name="Im W.T."/>
        </authorList>
    </citation>
    <scope>NUCLEOTIDE SEQUENCE [LARGE SCALE GENOMIC DNA]</scope>
    <source>
        <strain evidence="5 6">BO-59</strain>
    </source>
</reference>
<dbReference type="EC" id="5.2.1.8" evidence="1"/>
<dbReference type="Pfam" id="PF00160">
    <property type="entry name" value="Pro_isomerase"/>
    <property type="match status" value="1"/>
</dbReference>
<dbReference type="GO" id="GO:0003755">
    <property type="term" value="F:peptidyl-prolyl cis-trans isomerase activity"/>
    <property type="evidence" value="ECO:0007669"/>
    <property type="project" value="UniProtKB-KW"/>
</dbReference>
<comment type="caution">
    <text evidence="5">The sequence shown here is derived from an EMBL/GenBank/DDBJ whole genome shotgun (WGS) entry which is preliminary data.</text>
</comment>
<evidence type="ECO:0000313" key="5">
    <source>
        <dbReference type="EMBL" id="RNI32077.1"/>
    </source>
</evidence>
<dbReference type="PANTHER" id="PTHR45625">
    <property type="entry name" value="PEPTIDYL-PROLYL CIS-TRANS ISOMERASE-RELATED"/>
    <property type="match status" value="1"/>
</dbReference>
<dbReference type="Proteomes" id="UP000267223">
    <property type="component" value="Unassembled WGS sequence"/>
</dbReference>
<name>A0A3M9N437_9BACT</name>
<dbReference type="PROSITE" id="PS51257">
    <property type="entry name" value="PROKAR_LIPOPROTEIN"/>
    <property type="match status" value="1"/>
</dbReference>
<dbReference type="InterPro" id="IPR044666">
    <property type="entry name" value="Cyclophilin_A-like"/>
</dbReference>
<gene>
    <name evidence="5" type="ORF">EFY79_20785</name>
</gene>
<dbReference type="InterPro" id="IPR002130">
    <property type="entry name" value="Cyclophilin-type_PPIase_dom"/>
</dbReference>
<feature type="domain" description="PPIase cyclophilin-type" evidence="4">
    <location>
        <begin position="38"/>
        <end position="201"/>
    </location>
</feature>
<proteinExistence type="predicted"/>
<evidence type="ECO:0000256" key="1">
    <source>
        <dbReference type="ARBA" id="ARBA00013194"/>
    </source>
</evidence>
<evidence type="ECO:0000256" key="2">
    <source>
        <dbReference type="ARBA" id="ARBA00023110"/>
    </source>
</evidence>
<keyword evidence="3 5" id="KW-0413">Isomerase</keyword>
<dbReference type="AlphaFoldDB" id="A0A3M9N437"/>
<dbReference type="PROSITE" id="PS50072">
    <property type="entry name" value="CSA_PPIASE_2"/>
    <property type="match status" value="1"/>
</dbReference>